<sequence length="96" mass="11298">MVRYRIGRPERVRHRVKSLEVRRDVYQELGEDDRVTFSLWMHTSKGAVALENGIYAPERIDDLGQWLAHRLDVSLDRKVLVDNLPKSKASRRRRTG</sequence>
<dbReference type="RefSeq" id="WP_267534625.1">
    <property type="nucleotide sequence ID" value="NZ_JAPNKA010000001.1"/>
</dbReference>
<dbReference type="EMBL" id="JAPNKA010000001">
    <property type="protein sequence ID" value="MCY1075709.1"/>
    <property type="molecule type" value="Genomic_DNA"/>
</dbReference>
<reference evidence="1 2" key="1">
    <citation type="submission" date="2022-11" db="EMBL/GenBank/DDBJ databases">
        <title>Minimal conservation of predation-associated metabolite biosynthetic gene clusters underscores biosynthetic potential of Myxococcota including descriptions for ten novel species: Archangium lansinium sp. nov., Myxococcus landrumus sp. nov., Nannocystis bai.</title>
        <authorList>
            <person name="Ahearne A."/>
            <person name="Stevens C."/>
            <person name="Phillips K."/>
        </authorList>
    </citation>
    <scope>NUCLEOTIDE SEQUENCE [LARGE SCALE GENOMIC DNA]</scope>
    <source>
        <strain evidence="1 2">MIWBW</strain>
    </source>
</reference>
<keyword evidence="2" id="KW-1185">Reference proteome</keyword>
<protein>
    <submittedName>
        <fullName evidence="1">Uncharacterized protein</fullName>
    </submittedName>
</protein>
<dbReference type="Proteomes" id="UP001207654">
    <property type="component" value="Unassembled WGS sequence"/>
</dbReference>
<name>A0ABT4A353_9BACT</name>
<proteinExistence type="predicted"/>
<evidence type="ECO:0000313" key="2">
    <source>
        <dbReference type="Proteomes" id="UP001207654"/>
    </source>
</evidence>
<gene>
    <name evidence="1" type="ORF">OV287_14620</name>
</gene>
<accession>A0ABT4A353</accession>
<comment type="caution">
    <text evidence="1">The sequence shown here is derived from an EMBL/GenBank/DDBJ whole genome shotgun (WGS) entry which is preliminary data.</text>
</comment>
<organism evidence="1 2">
    <name type="scientific">Archangium lansingense</name>
    <dbReference type="NCBI Taxonomy" id="2995310"/>
    <lineage>
        <taxon>Bacteria</taxon>
        <taxon>Pseudomonadati</taxon>
        <taxon>Myxococcota</taxon>
        <taxon>Myxococcia</taxon>
        <taxon>Myxococcales</taxon>
        <taxon>Cystobacterineae</taxon>
        <taxon>Archangiaceae</taxon>
        <taxon>Archangium</taxon>
    </lineage>
</organism>
<evidence type="ECO:0000313" key="1">
    <source>
        <dbReference type="EMBL" id="MCY1075709.1"/>
    </source>
</evidence>